<dbReference type="EMBL" id="HBFQ01058287">
    <property type="protein sequence ID" value="CAD8866934.1"/>
    <property type="molecule type" value="Transcribed_RNA"/>
</dbReference>
<accession>A0A7S1AVU2</accession>
<protein>
    <submittedName>
        <fullName evidence="1">Uncharacterized protein</fullName>
    </submittedName>
</protein>
<gene>
    <name evidence="1" type="ORF">NSCI0253_LOCUS41289</name>
</gene>
<organism evidence="1">
    <name type="scientific">Noctiluca scintillans</name>
    <name type="common">Sea sparkle</name>
    <name type="synonym">Red tide dinoflagellate</name>
    <dbReference type="NCBI Taxonomy" id="2966"/>
    <lineage>
        <taxon>Eukaryota</taxon>
        <taxon>Sar</taxon>
        <taxon>Alveolata</taxon>
        <taxon>Dinophyceae</taxon>
        <taxon>Noctilucales</taxon>
        <taxon>Noctilucaceae</taxon>
        <taxon>Noctiluca</taxon>
    </lineage>
</organism>
<sequence>MLLTSMRHPEVSVHGRLVGQSRSSPLGASGVLLKQTDPCARREDRLWAWPRVSRLCQGSGGCAEIMDVRDLASISTWPGTPSFLGSLPFGECLFKITARVRLLVWAEAAFLHRQLEETGTRSCVAVARFSMPGPGYARMRSGISVQRLFL</sequence>
<proteinExistence type="predicted"/>
<reference evidence="1" key="1">
    <citation type="submission" date="2021-01" db="EMBL/GenBank/DDBJ databases">
        <authorList>
            <person name="Corre E."/>
            <person name="Pelletier E."/>
            <person name="Niang G."/>
            <person name="Scheremetjew M."/>
            <person name="Finn R."/>
            <person name="Kale V."/>
            <person name="Holt S."/>
            <person name="Cochrane G."/>
            <person name="Meng A."/>
            <person name="Brown T."/>
            <person name="Cohen L."/>
        </authorList>
    </citation>
    <scope>NUCLEOTIDE SEQUENCE</scope>
</reference>
<dbReference type="AlphaFoldDB" id="A0A7S1AVU2"/>
<name>A0A7S1AVU2_NOCSC</name>
<evidence type="ECO:0000313" key="1">
    <source>
        <dbReference type="EMBL" id="CAD8866934.1"/>
    </source>
</evidence>